<sequence length="117" mass="13702">TCHTDDLLYLFTTSNRFPPLRNEKDVHMIEIMTQMWTDFAIKGDPSPTIDTTTFKWRPLPNLSGQEVVKNSDLVYLQIEGNYKSPDNIVFDIRNDFMTERMLFWESLPLAENIEGLK</sequence>
<dbReference type="Pfam" id="PF00135">
    <property type="entry name" value="COesterase"/>
    <property type="match status" value="1"/>
</dbReference>
<organism evidence="3 4">
    <name type="scientific">Ignelater luminosus</name>
    <name type="common">Cucubano</name>
    <name type="synonym">Pyrophorus luminosus</name>
    <dbReference type="NCBI Taxonomy" id="2038154"/>
    <lineage>
        <taxon>Eukaryota</taxon>
        <taxon>Metazoa</taxon>
        <taxon>Ecdysozoa</taxon>
        <taxon>Arthropoda</taxon>
        <taxon>Hexapoda</taxon>
        <taxon>Insecta</taxon>
        <taxon>Pterygota</taxon>
        <taxon>Neoptera</taxon>
        <taxon>Endopterygota</taxon>
        <taxon>Coleoptera</taxon>
        <taxon>Polyphaga</taxon>
        <taxon>Elateriformia</taxon>
        <taxon>Elateroidea</taxon>
        <taxon>Elateridae</taxon>
        <taxon>Agrypninae</taxon>
        <taxon>Pyrophorini</taxon>
        <taxon>Ignelater</taxon>
    </lineage>
</organism>
<evidence type="ECO:0000259" key="2">
    <source>
        <dbReference type="Pfam" id="PF00135"/>
    </source>
</evidence>
<evidence type="ECO:0000313" key="3">
    <source>
        <dbReference type="EMBL" id="KAF2889219.1"/>
    </source>
</evidence>
<proteinExistence type="predicted"/>
<dbReference type="AlphaFoldDB" id="A0A8K0CML5"/>
<dbReference type="InterPro" id="IPR002018">
    <property type="entry name" value="CarbesteraseB"/>
</dbReference>
<dbReference type="SUPFAM" id="SSF53474">
    <property type="entry name" value="alpha/beta-Hydrolases"/>
    <property type="match status" value="1"/>
</dbReference>
<dbReference type="Gene3D" id="3.40.50.1820">
    <property type="entry name" value="alpha/beta hydrolase"/>
    <property type="match status" value="1"/>
</dbReference>
<name>A0A8K0CML5_IGNLU</name>
<dbReference type="Proteomes" id="UP000801492">
    <property type="component" value="Unassembled WGS sequence"/>
</dbReference>
<feature type="non-terminal residue" evidence="3">
    <location>
        <position position="1"/>
    </location>
</feature>
<feature type="domain" description="Carboxylesterase type B" evidence="2">
    <location>
        <begin position="2"/>
        <end position="66"/>
    </location>
</feature>
<dbReference type="InterPro" id="IPR029058">
    <property type="entry name" value="AB_hydrolase_fold"/>
</dbReference>
<reference evidence="3" key="1">
    <citation type="submission" date="2019-08" db="EMBL/GenBank/DDBJ databases">
        <title>The genome of the North American firefly Photinus pyralis.</title>
        <authorList>
            <consortium name="Photinus pyralis genome working group"/>
            <person name="Fallon T.R."/>
            <person name="Sander Lower S.E."/>
            <person name="Weng J.-K."/>
        </authorList>
    </citation>
    <scope>NUCLEOTIDE SEQUENCE</scope>
    <source>
        <strain evidence="3">TRF0915ILg1</strain>
        <tissue evidence="3">Whole body</tissue>
    </source>
</reference>
<evidence type="ECO:0000313" key="4">
    <source>
        <dbReference type="Proteomes" id="UP000801492"/>
    </source>
</evidence>
<gene>
    <name evidence="3" type="ORF">ILUMI_16953</name>
</gene>
<dbReference type="EMBL" id="VTPC01069459">
    <property type="protein sequence ID" value="KAF2889219.1"/>
    <property type="molecule type" value="Genomic_DNA"/>
</dbReference>
<accession>A0A8K0CML5</accession>
<comment type="caution">
    <text evidence="3">The sequence shown here is derived from an EMBL/GenBank/DDBJ whole genome shotgun (WGS) entry which is preliminary data.</text>
</comment>
<evidence type="ECO:0000256" key="1">
    <source>
        <dbReference type="ARBA" id="ARBA00023180"/>
    </source>
</evidence>
<dbReference type="OrthoDB" id="19653at2759"/>
<keyword evidence="1" id="KW-0325">Glycoprotein</keyword>
<keyword evidence="4" id="KW-1185">Reference proteome</keyword>
<protein>
    <recommendedName>
        <fullName evidence="2">Carboxylesterase type B domain-containing protein</fullName>
    </recommendedName>
</protein>